<name>A0A1S3D220_DIACI</name>
<dbReference type="AlphaFoldDB" id="A0A1S3D220"/>
<dbReference type="KEGG" id="dci:103509703"/>
<dbReference type="InterPro" id="IPR055325">
    <property type="entry name" value="CF161"/>
</dbReference>
<gene>
    <name evidence="2" type="primary">LOC103509703</name>
</gene>
<dbReference type="STRING" id="121845.A0A1S3D220"/>
<dbReference type="GeneID" id="103509703"/>
<reference evidence="2" key="1">
    <citation type="submission" date="2025-08" db="UniProtKB">
        <authorList>
            <consortium name="RefSeq"/>
        </authorList>
    </citation>
    <scope>IDENTIFICATION</scope>
</reference>
<dbReference type="Proteomes" id="UP000079169">
    <property type="component" value="Unplaced"/>
</dbReference>
<keyword evidence="1" id="KW-1185">Reference proteome</keyword>
<dbReference type="PANTHER" id="PTHR24274">
    <property type="entry name" value="CILIA- AND FLAGELLA-ASSOCIATED PROTEIN 161"/>
    <property type="match status" value="1"/>
</dbReference>
<evidence type="ECO:0000313" key="2">
    <source>
        <dbReference type="RefSeq" id="XP_008472552.1"/>
    </source>
</evidence>
<evidence type="ECO:0000313" key="1">
    <source>
        <dbReference type="Proteomes" id="UP000079169"/>
    </source>
</evidence>
<dbReference type="PaxDb" id="121845-A0A1S3D220"/>
<dbReference type="PANTHER" id="PTHR24274:SF1">
    <property type="entry name" value="CILIA- AND FLAGELLA-ASSOCIATED PROTEIN 161"/>
    <property type="match status" value="1"/>
</dbReference>
<dbReference type="GO" id="GO:0060271">
    <property type="term" value="P:cilium assembly"/>
    <property type="evidence" value="ECO:0007669"/>
    <property type="project" value="TreeGrafter"/>
</dbReference>
<dbReference type="RefSeq" id="XP_008472552.1">
    <property type="nucleotide sequence ID" value="XM_008474330.2"/>
</dbReference>
<accession>A0A1S3D220</accession>
<dbReference type="Pfam" id="PF24569">
    <property type="entry name" value="CFAP161"/>
    <property type="match status" value="1"/>
</dbReference>
<sequence length="130" mass="14651">MGEYSEGVLVGDWNEKLLSRQAALNQFIQRKKSNSLLTQKSAKIKQNLLREVQISVQPDGIVRYGDTVQIVNPEFNTAMSSVISHRDVYNVQDLRVGCVLSGSKNQTPCVRNVFKIASLDPDNELYKPLR</sequence>
<dbReference type="GO" id="GO:0031514">
    <property type="term" value="C:motile cilium"/>
    <property type="evidence" value="ECO:0007669"/>
    <property type="project" value="TreeGrafter"/>
</dbReference>
<organism evidence="1 2">
    <name type="scientific">Diaphorina citri</name>
    <name type="common">Asian citrus psyllid</name>
    <dbReference type="NCBI Taxonomy" id="121845"/>
    <lineage>
        <taxon>Eukaryota</taxon>
        <taxon>Metazoa</taxon>
        <taxon>Ecdysozoa</taxon>
        <taxon>Arthropoda</taxon>
        <taxon>Hexapoda</taxon>
        <taxon>Insecta</taxon>
        <taxon>Pterygota</taxon>
        <taxon>Neoptera</taxon>
        <taxon>Paraneoptera</taxon>
        <taxon>Hemiptera</taxon>
        <taxon>Sternorrhyncha</taxon>
        <taxon>Psylloidea</taxon>
        <taxon>Psyllidae</taxon>
        <taxon>Diaphorininae</taxon>
        <taxon>Diaphorina</taxon>
    </lineage>
</organism>
<proteinExistence type="predicted"/>
<protein>
    <submittedName>
        <fullName evidence="2">Cilia- and flagella-associated protein 161-like</fullName>
    </submittedName>
</protein>